<gene>
    <name evidence="2" type="ORF">GCM10010260_44940</name>
</gene>
<reference evidence="2" key="2">
    <citation type="submission" date="2020-09" db="EMBL/GenBank/DDBJ databases">
        <authorList>
            <person name="Sun Q."/>
            <person name="Ohkuma M."/>
        </authorList>
    </citation>
    <scope>NUCLEOTIDE SEQUENCE</scope>
    <source>
        <strain evidence="2">JCM 4369</strain>
    </source>
</reference>
<accession>A0A918MCZ9</accession>
<organism evidence="2 3">
    <name type="scientific">Streptomyces filipinensis</name>
    <dbReference type="NCBI Taxonomy" id="66887"/>
    <lineage>
        <taxon>Bacteria</taxon>
        <taxon>Bacillati</taxon>
        <taxon>Actinomycetota</taxon>
        <taxon>Actinomycetes</taxon>
        <taxon>Kitasatosporales</taxon>
        <taxon>Streptomycetaceae</taxon>
        <taxon>Streptomyces</taxon>
    </lineage>
</organism>
<feature type="region of interest" description="Disordered" evidence="1">
    <location>
        <begin position="30"/>
        <end position="52"/>
    </location>
</feature>
<comment type="caution">
    <text evidence="2">The sequence shown here is derived from an EMBL/GenBank/DDBJ whole genome shotgun (WGS) entry which is preliminary data.</text>
</comment>
<protein>
    <submittedName>
        <fullName evidence="2">Uncharacterized protein</fullName>
    </submittedName>
</protein>
<reference evidence="2" key="1">
    <citation type="journal article" date="2014" name="Int. J. Syst. Evol. Microbiol.">
        <title>Complete genome sequence of Corynebacterium casei LMG S-19264T (=DSM 44701T), isolated from a smear-ripened cheese.</title>
        <authorList>
            <consortium name="US DOE Joint Genome Institute (JGI-PGF)"/>
            <person name="Walter F."/>
            <person name="Albersmeier A."/>
            <person name="Kalinowski J."/>
            <person name="Ruckert C."/>
        </authorList>
    </citation>
    <scope>NUCLEOTIDE SEQUENCE</scope>
    <source>
        <strain evidence="2">JCM 4369</strain>
    </source>
</reference>
<evidence type="ECO:0000313" key="2">
    <source>
        <dbReference type="EMBL" id="GGV03282.1"/>
    </source>
</evidence>
<evidence type="ECO:0000313" key="3">
    <source>
        <dbReference type="Proteomes" id="UP000618795"/>
    </source>
</evidence>
<keyword evidence="3" id="KW-1185">Reference proteome</keyword>
<dbReference type="EMBL" id="BMTD01000010">
    <property type="protein sequence ID" value="GGV03282.1"/>
    <property type="molecule type" value="Genomic_DNA"/>
</dbReference>
<name>A0A918MCZ9_9ACTN</name>
<proteinExistence type="predicted"/>
<dbReference type="AlphaFoldDB" id="A0A918MCZ9"/>
<dbReference type="Proteomes" id="UP000618795">
    <property type="component" value="Unassembled WGS sequence"/>
</dbReference>
<evidence type="ECO:0000256" key="1">
    <source>
        <dbReference type="SAM" id="MobiDB-lite"/>
    </source>
</evidence>
<sequence>MQGPAQMGDMALECGDGLTGRRVAPQLLDEQFGGHHAADADEQQGEQGPPAWRAERQIMPVVPRRHGPQNTQYELCLVGFRG</sequence>